<dbReference type="SUPFAM" id="SSF109885">
    <property type="entry name" value="I/LWEQ domain"/>
    <property type="match status" value="1"/>
</dbReference>
<evidence type="ECO:0000256" key="2">
    <source>
        <dbReference type="ARBA" id="ARBA00010135"/>
    </source>
</evidence>
<dbReference type="FunCoup" id="K0KM26">
    <property type="interactions" value="268"/>
</dbReference>
<dbReference type="GO" id="GO:0080025">
    <property type="term" value="F:phosphatidylinositol-3,5-bisphosphate binding"/>
    <property type="evidence" value="ECO:0007669"/>
    <property type="project" value="TreeGrafter"/>
</dbReference>
<dbReference type="CDD" id="cd17007">
    <property type="entry name" value="ANTH_N_Sla2p"/>
    <property type="match status" value="1"/>
</dbReference>
<comment type="caution">
    <text evidence="9">The sequence shown here is derived from an EMBL/GenBank/DDBJ whole genome shotgun (WGS) entry which is preliminary data.</text>
</comment>
<name>K0KM26_WICCF</name>
<feature type="coiled-coil region" evidence="5">
    <location>
        <begin position="453"/>
        <end position="622"/>
    </location>
</feature>
<feature type="region of interest" description="Disordered" evidence="6">
    <location>
        <begin position="1"/>
        <end position="21"/>
    </location>
</feature>
<dbReference type="GO" id="GO:0007015">
    <property type="term" value="P:actin filament organization"/>
    <property type="evidence" value="ECO:0007669"/>
    <property type="project" value="TreeGrafter"/>
</dbReference>
<dbReference type="PROSITE" id="PS50945">
    <property type="entry name" value="I_LWEQ"/>
    <property type="match status" value="1"/>
</dbReference>
<dbReference type="GO" id="GO:0030136">
    <property type="term" value="C:clathrin-coated vesicle"/>
    <property type="evidence" value="ECO:0007669"/>
    <property type="project" value="TreeGrafter"/>
</dbReference>
<dbReference type="SMART" id="SM00273">
    <property type="entry name" value="ENTH"/>
    <property type="match status" value="1"/>
</dbReference>
<keyword evidence="5" id="KW-0175">Coiled coil</keyword>
<feature type="domain" description="I/LWEQ" evidence="8">
    <location>
        <begin position="800"/>
        <end position="1044"/>
    </location>
</feature>
<dbReference type="SMART" id="SM00307">
    <property type="entry name" value="ILWEQ"/>
    <property type="match status" value="1"/>
</dbReference>
<dbReference type="Gene3D" id="1.25.40.90">
    <property type="match status" value="1"/>
</dbReference>
<feature type="compositionally biased region" description="Polar residues" evidence="6">
    <location>
        <begin position="279"/>
        <end position="319"/>
    </location>
</feature>
<dbReference type="SUPFAM" id="SSF90257">
    <property type="entry name" value="Myosin rod fragments"/>
    <property type="match status" value="1"/>
</dbReference>
<evidence type="ECO:0000259" key="7">
    <source>
        <dbReference type="PROSITE" id="PS50942"/>
    </source>
</evidence>
<dbReference type="SUPFAM" id="SSF48464">
    <property type="entry name" value="ENTH/VHS domain"/>
    <property type="match status" value="1"/>
</dbReference>
<dbReference type="Proteomes" id="UP000009328">
    <property type="component" value="Unassembled WGS sequence"/>
</dbReference>
<dbReference type="InterPro" id="IPR011417">
    <property type="entry name" value="ANTH_dom"/>
</dbReference>
<evidence type="ECO:0000313" key="9">
    <source>
        <dbReference type="EMBL" id="CCH42178.1"/>
    </source>
</evidence>
<dbReference type="GO" id="GO:0051015">
    <property type="term" value="F:actin filament binding"/>
    <property type="evidence" value="ECO:0007669"/>
    <property type="project" value="TreeGrafter"/>
</dbReference>
<dbReference type="PANTHER" id="PTHR10407">
    <property type="entry name" value="HUNTINGTIN INTERACTING PROTEIN 1"/>
    <property type="match status" value="1"/>
</dbReference>
<gene>
    <name evidence="9" type="ORF">BN7_1722</name>
</gene>
<dbReference type="PROSITE" id="PS50942">
    <property type="entry name" value="ENTH"/>
    <property type="match status" value="1"/>
</dbReference>
<evidence type="ECO:0000256" key="6">
    <source>
        <dbReference type="SAM" id="MobiDB-lite"/>
    </source>
</evidence>
<keyword evidence="4" id="KW-0009">Actin-binding</keyword>
<dbReference type="GO" id="GO:0030479">
    <property type="term" value="C:actin cortical patch"/>
    <property type="evidence" value="ECO:0007669"/>
    <property type="project" value="TreeGrafter"/>
</dbReference>
<dbReference type="Pfam" id="PF01608">
    <property type="entry name" value="I_LWEQ"/>
    <property type="match status" value="1"/>
</dbReference>
<dbReference type="HOGENOM" id="CLU_004601_0_0_1"/>
<dbReference type="PANTHER" id="PTHR10407:SF15">
    <property type="entry name" value="HUNTINGTIN INTERACTING PROTEIN 1"/>
    <property type="match status" value="1"/>
</dbReference>
<dbReference type="GO" id="GO:0035615">
    <property type="term" value="F:clathrin adaptor activity"/>
    <property type="evidence" value="ECO:0007669"/>
    <property type="project" value="TreeGrafter"/>
</dbReference>
<dbReference type="Gene3D" id="1.20.1410.10">
    <property type="entry name" value="I/LWEQ domain"/>
    <property type="match status" value="1"/>
</dbReference>
<accession>K0KM26</accession>
<dbReference type="AlphaFoldDB" id="K0KM26"/>
<keyword evidence="3" id="KW-0963">Cytoplasm</keyword>
<dbReference type="InterPro" id="IPR030224">
    <property type="entry name" value="Sla2_fam"/>
</dbReference>
<sequence>MSKPISETDLQTSIRKACSPDETAPKRKHVRACIVYTWDHKSSKAFWNAVKIQPIQTDEVQLFKALITIHKVLQEGHQSALKDAVRNTGWIESLGRSIHGDGFKGYGRLIKEYTLFLLRKLHFHKNHRGFNGTFEYEEYVSLVTVQNPDEGYEAILDLMSLQDALDDFQRLIFASISHDKRSECKISALVPLVAESYGIYKFITSMLRAIYRSTGSEDALQPLRERYDSQHSRLYEFYADCSSIRYLTSLITIPRLPGTPPNLFVEDEDEDGASRPRSRQTIQSQPTTSAPSPEPVSSQPTNSQFQQPIPTQPTGVDFWNNQQSNYEAEQQRLLQQQQQQALQQQQYAEQQRQLFEQQQQQQAEQQRLAQEQLYREQLQSQAQGRVAELERDLLNLRGQYERDQLLLGQYDQRVQALESEIANTTQSATQQLASKDELANSLQEQLGIWKSKYESLAKLYSQLRQEHLNLLNKFKKLQQKAASAQEAIDRREKLEKDLKAKNVELAGLIRERDRARLDLEKVKGGKDGEIDNLELQIRDLTLKLDDSERSQSSNLSSIFANHKKEIEALKSQLETQSRALNPDLERQLRDKEEELEIVQQTMDDALQELARVQQENDTAIDEQIDEVLSDHLSKLTSLVDAILQSGIKRIQDSIYELDSPMQAGNQNSSPEYLLSVIEKASSSATEFANSFNDFIADGPNGDHSAIIQSINDFSSAISDVLLNGKGIVRLLKTDDEADKLILSSRDTAHESEKFFQSLLSSHLQGNEEEKTETVIVGNLNVQEKLQYLINLAEGLAPRSVITKTNGDLGEVVDNELHSAAQAIANASSHLNSLLSKPQDPSLSQIDFEINKAILSAAIAVTNAIALLISAAIETQEEIVSQNKGSGTRAQYYKKHNRWTEGLISAAKAVAGSTKILISTADGVLGNKNSHEELIVASNEVAASTAQLVAASRVKATFMSKSQEKLEVASKTVTSACRVLVNQVQDILSKRTNGGENEIDYSKLTNHENKTVEMEQQVEILKLENALGAARKRLGEIRKYGYRDGDSDEE</sequence>
<evidence type="ECO:0000259" key="8">
    <source>
        <dbReference type="PROSITE" id="PS50945"/>
    </source>
</evidence>
<dbReference type="InterPro" id="IPR013809">
    <property type="entry name" value="ENTH"/>
</dbReference>
<dbReference type="GO" id="GO:0043325">
    <property type="term" value="F:phosphatidylinositol-3,4-bisphosphate binding"/>
    <property type="evidence" value="ECO:0007669"/>
    <property type="project" value="TreeGrafter"/>
</dbReference>
<dbReference type="EMBL" id="CAIF01000039">
    <property type="protein sequence ID" value="CCH42178.1"/>
    <property type="molecule type" value="Genomic_DNA"/>
</dbReference>
<evidence type="ECO:0000256" key="5">
    <source>
        <dbReference type="SAM" id="Coils"/>
    </source>
</evidence>
<evidence type="ECO:0000313" key="10">
    <source>
        <dbReference type="Proteomes" id="UP000009328"/>
    </source>
</evidence>
<evidence type="ECO:0000256" key="1">
    <source>
        <dbReference type="ARBA" id="ARBA00004496"/>
    </source>
</evidence>
<reference evidence="9 10" key="1">
    <citation type="journal article" date="2012" name="Eukaryot. Cell">
        <title>Draft genome sequence of Wickerhamomyces ciferrii NRRL Y-1031 F-60-10.</title>
        <authorList>
            <person name="Schneider J."/>
            <person name="Andrea H."/>
            <person name="Blom J."/>
            <person name="Jaenicke S."/>
            <person name="Ruckert C."/>
            <person name="Schorsch C."/>
            <person name="Szczepanowski R."/>
            <person name="Farwick M."/>
            <person name="Goesmann A."/>
            <person name="Puhler A."/>
            <person name="Schaffer S."/>
            <person name="Tauch A."/>
            <person name="Kohler T."/>
            <person name="Brinkrolf K."/>
        </authorList>
    </citation>
    <scope>NUCLEOTIDE SEQUENCE [LARGE SCALE GENOMIC DNA]</scope>
    <source>
        <strain evidence="10">ATCC 14091 / BCRC 22168 / CBS 111 / JCM 3599 / NBRC 0793 / NRRL Y-1031 F-60-10</strain>
    </source>
</reference>
<keyword evidence="10" id="KW-1185">Reference proteome</keyword>
<feature type="region of interest" description="Disordered" evidence="6">
    <location>
        <begin position="258"/>
        <end position="319"/>
    </location>
</feature>
<dbReference type="InterPro" id="IPR035964">
    <property type="entry name" value="I/LWEQ_dom_sf"/>
</dbReference>
<dbReference type="GO" id="GO:0048268">
    <property type="term" value="P:clathrin coat assembly"/>
    <property type="evidence" value="ECO:0007669"/>
    <property type="project" value="TreeGrafter"/>
</dbReference>
<dbReference type="Pfam" id="PF07651">
    <property type="entry name" value="ANTH"/>
    <property type="match status" value="1"/>
</dbReference>
<organism evidence="9 10">
    <name type="scientific">Wickerhamomyces ciferrii (strain ATCC 14091 / BCRC 22168 / CBS 111 / JCM 3599 / NBRC 0793 / NRRL Y-1031 F-60-10)</name>
    <name type="common">Yeast</name>
    <name type="synonym">Pichia ciferrii</name>
    <dbReference type="NCBI Taxonomy" id="1206466"/>
    <lineage>
        <taxon>Eukaryota</taxon>
        <taxon>Fungi</taxon>
        <taxon>Dikarya</taxon>
        <taxon>Ascomycota</taxon>
        <taxon>Saccharomycotina</taxon>
        <taxon>Saccharomycetes</taxon>
        <taxon>Phaffomycetales</taxon>
        <taxon>Wickerhamomycetaceae</taxon>
        <taxon>Wickerhamomyces</taxon>
    </lineage>
</organism>
<protein>
    <submittedName>
        <fullName evidence="9">Endocytosis protein end4</fullName>
    </submittedName>
</protein>
<comment type="similarity">
    <text evidence="2">Belongs to the SLA2 family.</text>
</comment>
<proteinExistence type="inferred from homology"/>
<comment type="subcellular location">
    <subcellularLocation>
        <location evidence="1">Cytoplasm</location>
    </subcellularLocation>
</comment>
<dbReference type="InParanoid" id="K0KM26"/>
<feature type="coiled-coil region" evidence="5">
    <location>
        <begin position="347"/>
        <end position="427"/>
    </location>
</feature>
<feature type="domain" description="ENTH" evidence="7">
    <location>
        <begin position="2"/>
        <end position="131"/>
    </location>
</feature>
<dbReference type="InterPro" id="IPR002558">
    <property type="entry name" value="ILWEQ_dom"/>
</dbReference>
<evidence type="ECO:0000256" key="3">
    <source>
        <dbReference type="ARBA" id="ARBA00022490"/>
    </source>
</evidence>
<evidence type="ECO:0000256" key="4">
    <source>
        <dbReference type="ARBA" id="ARBA00023203"/>
    </source>
</evidence>
<dbReference type="GO" id="GO:0032051">
    <property type="term" value="F:clathrin light chain binding"/>
    <property type="evidence" value="ECO:0007669"/>
    <property type="project" value="TreeGrafter"/>
</dbReference>
<dbReference type="InterPro" id="IPR008942">
    <property type="entry name" value="ENTH_VHS"/>
</dbReference>
<dbReference type="eggNOG" id="KOG0980">
    <property type="taxonomic scope" value="Eukaryota"/>
</dbReference>
<dbReference type="GO" id="GO:0006897">
    <property type="term" value="P:endocytosis"/>
    <property type="evidence" value="ECO:0007669"/>
    <property type="project" value="InterPro"/>
</dbReference>
<dbReference type="STRING" id="1206466.K0KM26"/>